<dbReference type="GO" id="GO:0005634">
    <property type="term" value="C:nucleus"/>
    <property type="evidence" value="ECO:0007669"/>
    <property type="project" value="UniProtKB-SubCell"/>
</dbReference>
<dbReference type="Gramene" id="PRQ39887">
    <property type="protein sequence ID" value="PRQ39887"/>
    <property type="gene ID" value="RchiOBHm_Chr4g0430121"/>
</dbReference>
<organism evidence="12 13">
    <name type="scientific">Rosa chinensis</name>
    <name type="common">China rose</name>
    <dbReference type="NCBI Taxonomy" id="74649"/>
    <lineage>
        <taxon>Eukaryota</taxon>
        <taxon>Viridiplantae</taxon>
        <taxon>Streptophyta</taxon>
        <taxon>Embryophyta</taxon>
        <taxon>Tracheophyta</taxon>
        <taxon>Spermatophyta</taxon>
        <taxon>Magnoliopsida</taxon>
        <taxon>eudicotyledons</taxon>
        <taxon>Gunneridae</taxon>
        <taxon>Pentapetalae</taxon>
        <taxon>rosids</taxon>
        <taxon>fabids</taxon>
        <taxon>Rosales</taxon>
        <taxon>Rosaceae</taxon>
        <taxon>Rosoideae</taxon>
        <taxon>Rosoideae incertae sedis</taxon>
        <taxon>Rosa</taxon>
    </lineage>
</organism>
<evidence type="ECO:0000256" key="8">
    <source>
        <dbReference type="ARBA" id="ARBA00023242"/>
    </source>
</evidence>
<dbReference type="PROSITE" id="PS51141">
    <property type="entry name" value="ZF_SBP"/>
    <property type="match status" value="1"/>
</dbReference>
<evidence type="ECO:0000256" key="6">
    <source>
        <dbReference type="ARBA" id="ARBA00023125"/>
    </source>
</evidence>
<keyword evidence="8" id="KW-0539">Nucleus</keyword>
<evidence type="ECO:0000313" key="13">
    <source>
        <dbReference type="Proteomes" id="UP000238479"/>
    </source>
</evidence>
<dbReference type="OMA" id="KGPYEFG"/>
<keyword evidence="7" id="KW-0804">Transcription</keyword>
<dbReference type="GO" id="GO:0008270">
    <property type="term" value="F:zinc ion binding"/>
    <property type="evidence" value="ECO:0007669"/>
    <property type="project" value="UniProtKB-KW"/>
</dbReference>
<dbReference type="FunFam" id="4.10.1100.10:FF:000001">
    <property type="entry name" value="Squamosa promoter-binding-like protein 14"/>
    <property type="match status" value="1"/>
</dbReference>
<keyword evidence="3 9" id="KW-0863">Zinc-finger</keyword>
<feature type="compositionally biased region" description="Low complexity" evidence="10">
    <location>
        <begin position="65"/>
        <end position="88"/>
    </location>
</feature>
<dbReference type="InterPro" id="IPR004333">
    <property type="entry name" value="SBP_dom"/>
</dbReference>
<sequence length="481" mass="52969">MNSLLMMEWNEKHPSLWDWENVFMFGAKVTENPKKLQPTDWSVEGERGMNSESFCSPGGDGGSAVSGSDLGDGTSKSSKSGSVNSSVGESKKSNFSLEAFEGFPKDFVDKKQSAREAEALGSSPTHEISAGSGEPLLSLKLGKRMYFEDVCAGNNAKTSAVSVISTPMGTKAKRFKSIGQSTAATRCQVEGCNIDLSSAKDYHRKHRICANHSKSPKVVVNGVERRFCQQCSRFHGLSEFDEKKRSCRRRLSDHNARRRKPLPGALQDRARLSSSLYSTDGRQDMSLVLDQAPCVYSRNATNLSWDGACSFRLTPTKDYFPNPAKGGGTSRQLNLAENRTSSSLTMLYQDSSRLPPSKGTASQVLNRGAEESMISFNLDAPQNLNRALSLLSTSSWASCEAKPVSLDNTNHSYHTKMPRPVMQAMNQGLPLSSEYWQNEQPSLNTTQVNVSHSQSNGSNQYQDLHLFKGPYEFGYNTNHFN</sequence>
<proteinExistence type="predicted"/>
<reference evidence="12 13" key="1">
    <citation type="journal article" date="2018" name="Nat. Genet.">
        <title>The Rosa genome provides new insights in the design of modern roses.</title>
        <authorList>
            <person name="Bendahmane M."/>
        </authorList>
    </citation>
    <scope>NUCLEOTIDE SEQUENCE [LARGE SCALE GENOMIC DNA]</scope>
    <source>
        <strain evidence="13">cv. Old Blush</strain>
    </source>
</reference>
<dbReference type="Gene3D" id="4.10.1100.10">
    <property type="entry name" value="Transcription factor, SBP-box domain"/>
    <property type="match status" value="1"/>
</dbReference>
<gene>
    <name evidence="12" type="ORF">RchiOBHm_Chr4g0430121</name>
</gene>
<evidence type="ECO:0000256" key="7">
    <source>
        <dbReference type="ARBA" id="ARBA00023163"/>
    </source>
</evidence>
<evidence type="ECO:0000256" key="1">
    <source>
        <dbReference type="ARBA" id="ARBA00004123"/>
    </source>
</evidence>
<evidence type="ECO:0000256" key="10">
    <source>
        <dbReference type="SAM" id="MobiDB-lite"/>
    </source>
</evidence>
<feature type="region of interest" description="Disordered" evidence="10">
    <location>
        <begin position="36"/>
        <end position="89"/>
    </location>
</feature>
<dbReference type="AlphaFoldDB" id="A0A2P6R0D0"/>
<evidence type="ECO:0000313" key="12">
    <source>
        <dbReference type="EMBL" id="PRQ39887.1"/>
    </source>
</evidence>
<feature type="domain" description="SBP-type" evidence="11">
    <location>
        <begin position="184"/>
        <end position="261"/>
    </location>
</feature>
<comment type="subcellular location">
    <subcellularLocation>
        <location evidence="1">Nucleus</location>
    </subcellularLocation>
</comment>
<dbReference type="PANTHER" id="PTHR31251">
    <property type="entry name" value="SQUAMOSA PROMOTER-BINDING-LIKE PROTEIN 4"/>
    <property type="match status" value="1"/>
</dbReference>
<comment type="caution">
    <text evidence="12">The sequence shown here is derived from an EMBL/GenBank/DDBJ whole genome shotgun (WGS) entry which is preliminary data.</text>
</comment>
<evidence type="ECO:0000256" key="9">
    <source>
        <dbReference type="PROSITE-ProRule" id="PRU00470"/>
    </source>
</evidence>
<dbReference type="SUPFAM" id="SSF103612">
    <property type="entry name" value="SBT domain"/>
    <property type="match status" value="1"/>
</dbReference>
<evidence type="ECO:0000256" key="2">
    <source>
        <dbReference type="ARBA" id="ARBA00022723"/>
    </source>
</evidence>
<evidence type="ECO:0000256" key="3">
    <source>
        <dbReference type="ARBA" id="ARBA00022771"/>
    </source>
</evidence>
<evidence type="ECO:0000259" key="11">
    <source>
        <dbReference type="PROSITE" id="PS51141"/>
    </source>
</evidence>
<dbReference type="STRING" id="74649.A0A2P6R0D0"/>
<name>A0A2P6R0D0_ROSCH</name>
<dbReference type="InterPro" id="IPR036893">
    <property type="entry name" value="SBP_sf"/>
</dbReference>
<dbReference type="Pfam" id="PF03110">
    <property type="entry name" value="SBP"/>
    <property type="match status" value="1"/>
</dbReference>
<dbReference type="GO" id="GO:0003677">
    <property type="term" value="F:DNA binding"/>
    <property type="evidence" value="ECO:0007669"/>
    <property type="project" value="UniProtKB-KW"/>
</dbReference>
<dbReference type="Proteomes" id="UP000238479">
    <property type="component" value="Chromosome 4"/>
</dbReference>
<accession>A0A2P6R0D0</accession>
<keyword evidence="5" id="KW-0805">Transcription regulation</keyword>
<dbReference type="OrthoDB" id="514967at2759"/>
<evidence type="ECO:0000256" key="5">
    <source>
        <dbReference type="ARBA" id="ARBA00023015"/>
    </source>
</evidence>
<keyword evidence="6" id="KW-0238">DNA-binding</keyword>
<keyword evidence="13" id="KW-1185">Reference proteome</keyword>
<evidence type="ECO:0000256" key="4">
    <source>
        <dbReference type="ARBA" id="ARBA00022833"/>
    </source>
</evidence>
<dbReference type="InterPro" id="IPR044817">
    <property type="entry name" value="SBP-like"/>
</dbReference>
<dbReference type="PANTHER" id="PTHR31251:SF74">
    <property type="entry name" value="SQUAMOSA PROMOTER-BINDING-LIKE PROTEIN 2"/>
    <property type="match status" value="1"/>
</dbReference>
<protein>
    <submittedName>
        <fullName evidence="12">Putative transcription factor SBP family</fullName>
    </submittedName>
</protein>
<keyword evidence="2" id="KW-0479">Metal-binding</keyword>
<keyword evidence="4" id="KW-0862">Zinc</keyword>
<dbReference type="EMBL" id="PDCK01000042">
    <property type="protein sequence ID" value="PRQ39887.1"/>
    <property type="molecule type" value="Genomic_DNA"/>
</dbReference>